<dbReference type="KEGG" id="orz:FNH13_06575"/>
<organism evidence="1 2">
    <name type="scientific">Ornithinimicrobium ciconiae</name>
    <dbReference type="NCBI Taxonomy" id="2594265"/>
    <lineage>
        <taxon>Bacteria</taxon>
        <taxon>Bacillati</taxon>
        <taxon>Actinomycetota</taxon>
        <taxon>Actinomycetes</taxon>
        <taxon>Micrococcales</taxon>
        <taxon>Ornithinimicrobiaceae</taxon>
        <taxon>Ornithinimicrobium</taxon>
    </lineage>
</organism>
<sequence length="89" mass="10179">MGSGFKFEMSRNFERDLKKAAQGAVTDIASEYQKMFDSLSRRYRGRSVSEIKPVLRREWARIGGSISDPELTDYATLIGEGTRIQMRVK</sequence>
<evidence type="ECO:0000313" key="1">
    <source>
        <dbReference type="EMBL" id="QDO88055.1"/>
    </source>
</evidence>
<accession>A0A516G984</accession>
<proteinExistence type="predicted"/>
<protein>
    <submittedName>
        <fullName evidence="1">Uncharacterized protein</fullName>
    </submittedName>
</protein>
<dbReference type="OrthoDB" id="4775007at2"/>
<reference evidence="1 2" key="1">
    <citation type="submission" date="2019-07" db="EMBL/GenBank/DDBJ databases">
        <title>complete genome sequencing of Ornithinimicrobium sp. H23M54.</title>
        <authorList>
            <person name="Bae J.-W."/>
            <person name="Lee S.-Y."/>
        </authorList>
    </citation>
    <scope>NUCLEOTIDE SEQUENCE [LARGE SCALE GENOMIC DNA]</scope>
    <source>
        <strain evidence="1 2">H23M54</strain>
    </source>
</reference>
<dbReference type="RefSeq" id="WP_143782730.1">
    <property type="nucleotide sequence ID" value="NZ_CP041616.1"/>
</dbReference>
<dbReference type="EMBL" id="CP041616">
    <property type="protein sequence ID" value="QDO88055.1"/>
    <property type="molecule type" value="Genomic_DNA"/>
</dbReference>
<evidence type="ECO:0000313" key="2">
    <source>
        <dbReference type="Proteomes" id="UP000315395"/>
    </source>
</evidence>
<dbReference type="AlphaFoldDB" id="A0A516G984"/>
<name>A0A516G984_9MICO</name>
<dbReference type="Proteomes" id="UP000315395">
    <property type="component" value="Chromosome"/>
</dbReference>
<keyword evidence="2" id="KW-1185">Reference proteome</keyword>
<gene>
    <name evidence="1" type="ORF">FNH13_06575</name>
</gene>